<reference evidence="7 8" key="1">
    <citation type="submission" date="2017-02" db="EMBL/GenBank/DDBJ databases">
        <title>Genome sequence of Clostridium beijerinckii Br21.</title>
        <authorList>
            <person name="Fonseca B.C."/>
            <person name="Guazzaroni M.E."/>
            <person name="Riano-Pachon D.M."/>
            <person name="Reginatto V."/>
        </authorList>
    </citation>
    <scope>NUCLEOTIDE SEQUENCE [LARGE SCALE GENOMIC DNA]</scope>
    <source>
        <strain evidence="7 8">Br21</strain>
    </source>
</reference>
<dbReference type="EMBL" id="MWMH01000004">
    <property type="protein sequence ID" value="OOP72718.1"/>
    <property type="molecule type" value="Genomic_DNA"/>
</dbReference>
<evidence type="ECO:0000256" key="5">
    <source>
        <dbReference type="ARBA" id="ARBA00023136"/>
    </source>
</evidence>
<feature type="transmembrane region" description="Helical" evidence="6">
    <location>
        <begin position="284"/>
        <end position="310"/>
    </location>
</feature>
<dbReference type="PANTHER" id="PTHR47089:SF1">
    <property type="entry name" value="GUANOSINE ABC TRANSPORTER PERMEASE PROTEIN NUPP"/>
    <property type="match status" value="1"/>
</dbReference>
<accession>A0A1S9N5C8</accession>
<gene>
    <name evidence="7" type="ORF">CBEIBR21_12925</name>
</gene>
<feature type="transmembrane region" description="Helical" evidence="6">
    <location>
        <begin position="64"/>
        <end position="82"/>
    </location>
</feature>
<organism evidence="7 8">
    <name type="scientific">Clostridium beijerinckii</name>
    <name type="common">Clostridium MP</name>
    <dbReference type="NCBI Taxonomy" id="1520"/>
    <lineage>
        <taxon>Bacteria</taxon>
        <taxon>Bacillati</taxon>
        <taxon>Bacillota</taxon>
        <taxon>Clostridia</taxon>
        <taxon>Eubacteriales</taxon>
        <taxon>Clostridiaceae</taxon>
        <taxon>Clostridium</taxon>
    </lineage>
</organism>
<keyword evidence="3 6" id="KW-0812">Transmembrane</keyword>
<feature type="transmembrane region" description="Helical" evidence="6">
    <location>
        <begin position="194"/>
        <end position="214"/>
    </location>
</feature>
<evidence type="ECO:0000256" key="1">
    <source>
        <dbReference type="ARBA" id="ARBA00004651"/>
    </source>
</evidence>
<keyword evidence="4 6" id="KW-1133">Transmembrane helix</keyword>
<dbReference type="CDD" id="cd06580">
    <property type="entry name" value="TM_PBP1_transp_TpRbsC_like"/>
    <property type="match status" value="1"/>
</dbReference>
<evidence type="ECO:0000256" key="4">
    <source>
        <dbReference type="ARBA" id="ARBA00022989"/>
    </source>
</evidence>
<evidence type="ECO:0000313" key="8">
    <source>
        <dbReference type="Proteomes" id="UP000190959"/>
    </source>
</evidence>
<comment type="caution">
    <text evidence="7">The sequence shown here is derived from an EMBL/GenBank/DDBJ whole genome shotgun (WGS) entry which is preliminary data.</text>
</comment>
<dbReference type="RefSeq" id="WP_078115833.1">
    <property type="nucleotide sequence ID" value="NZ_CP144906.1"/>
</dbReference>
<name>A0A1S9N5C8_CLOBE</name>
<dbReference type="Pfam" id="PF02653">
    <property type="entry name" value="BPD_transp_2"/>
    <property type="match status" value="1"/>
</dbReference>
<dbReference type="AlphaFoldDB" id="A0A1S9N5C8"/>
<feature type="transmembrane region" description="Helical" evidence="6">
    <location>
        <begin position="149"/>
        <end position="167"/>
    </location>
</feature>
<protein>
    <submittedName>
        <fullName evidence="7">Branched-chain amino acid ABC transporter permease</fullName>
    </submittedName>
</protein>
<comment type="subcellular location">
    <subcellularLocation>
        <location evidence="1">Cell membrane</location>
        <topology evidence="1">Multi-pass membrane protein</topology>
    </subcellularLocation>
</comment>
<dbReference type="PANTHER" id="PTHR47089">
    <property type="entry name" value="ABC TRANSPORTER, PERMEASE PROTEIN"/>
    <property type="match status" value="1"/>
</dbReference>
<dbReference type="GO" id="GO:0005886">
    <property type="term" value="C:plasma membrane"/>
    <property type="evidence" value="ECO:0007669"/>
    <property type="project" value="UniProtKB-SubCell"/>
</dbReference>
<evidence type="ECO:0000256" key="6">
    <source>
        <dbReference type="SAM" id="Phobius"/>
    </source>
</evidence>
<feature type="transmembrane region" description="Helical" evidence="6">
    <location>
        <begin position="243"/>
        <end position="264"/>
    </location>
</feature>
<proteinExistence type="predicted"/>
<sequence>MIRMRIVKAKKLSKKKKILLQVFAVLLALVLTGIFILLMGHDPIKVYVSMLDGSFGSGHRIKETIVKTIPLVIAGLGIGIAFKMKFWNIGGEGQMLMGGFGATFIALNFKDSPKFLVIILMIIVGMICGGLWALFAGILKSRFNTNETIITLMLNYIALKWIVYLQYELWKDPASLGFPKIANFSDNATLPKVFGIHIGWVIALILVIVVHAFLNYTKKGYEISVLGESENTAKYSGMSVKKIILLTTFISGALVGLAGVIQASAVTNTLSTQLTSNVGNTAIIISWLSGLNSIWTLLVSVAFAVLIQGASYIQTAFQIPQAAADIIQAMILFCVLGCQFFLQYKVVIEISTKSESEVDVTKGGETYGH</sequence>
<evidence type="ECO:0000256" key="2">
    <source>
        <dbReference type="ARBA" id="ARBA00022475"/>
    </source>
</evidence>
<evidence type="ECO:0000313" key="7">
    <source>
        <dbReference type="EMBL" id="OOP72718.1"/>
    </source>
</evidence>
<feature type="transmembrane region" description="Helical" evidence="6">
    <location>
        <begin position="89"/>
        <end position="109"/>
    </location>
</feature>
<evidence type="ECO:0000256" key="3">
    <source>
        <dbReference type="ARBA" id="ARBA00022692"/>
    </source>
</evidence>
<feature type="transmembrane region" description="Helical" evidence="6">
    <location>
        <begin position="115"/>
        <end position="137"/>
    </location>
</feature>
<dbReference type="InterPro" id="IPR001851">
    <property type="entry name" value="ABC_transp_permease"/>
</dbReference>
<dbReference type="Proteomes" id="UP000190959">
    <property type="component" value="Unassembled WGS sequence"/>
</dbReference>
<keyword evidence="2" id="KW-1003">Cell membrane</keyword>
<keyword evidence="5 6" id="KW-0472">Membrane</keyword>
<dbReference type="GO" id="GO:0022857">
    <property type="term" value="F:transmembrane transporter activity"/>
    <property type="evidence" value="ECO:0007669"/>
    <property type="project" value="InterPro"/>
</dbReference>